<gene>
    <name evidence="1" type="primary">ORF223300</name>
</gene>
<proteinExistence type="predicted"/>
<accession>A0A0B7C4X7</accession>
<sequence>SVDPHSDFNNNEKATPQTSDVLLAVLENISSNRHRYLPSNENGTCTLNDYAQISHME</sequence>
<organism evidence="1">
    <name type="scientific">Arion vulgaris</name>
    <dbReference type="NCBI Taxonomy" id="1028688"/>
    <lineage>
        <taxon>Eukaryota</taxon>
        <taxon>Metazoa</taxon>
        <taxon>Spiralia</taxon>
        <taxon>Lophotrochozoa</taxon>
        <taxon>Mollusca</taxon>
        <taxon>Gastropoda</taxon>
        <taxon>Heterobranchia</taxon>
        <taxon>Euthyneura</taxon>
        <taxon>Panpulmonata</taxon>
        <taxon>Eupulmonata</taxon>
        <taxon>Stylommatophora</taxon>
        <taxon>Helicina</taxon>
        <taxon>Arionoidea</taxon>
        <taxon>Arionidae</taxon>
        <taxon>Arion</taxon>
    </lineage>
</organism>
<protein>
    <submittedName>
        <fullName evidence="1">Uncharacterized protein</fullName>
    </submittedName>
</protein>
<dbReference type="EMBL" id="HACG01053402">
    <property type="protein sequence ID" value="CEL00273.1"/>
    <property type="molecule type" value="Transcribed_RNA"/>
</dbReference>
<dbReference type="AlphaFoldDB" id="A0A0B7C4X7"/>
<feature type="non-terminal residue" evidence="1">
    <location>
        <position position="1"/>
    </location>
</feature>
<name>A0A0B7C4X7_9EUPU</name>
<reference evidence="1" key="1">
    <citation type="submission" date="2014-12" db="EMBL/GenBank/DDBJ databases">
        <title>Insight into the proteome of Arion vulgaris.</title>
        <authorList>
            <person name="Aradska J."/>
            <person name="Bulat T."/>
            <person name="Smidak R."/>
            <person name="Sarate P."/>
            <person name="Gangsoo J."/>
            <person name="Sialana F."/>
            <person name="Bilban M."/>
            <person name="Lubec G."/>
        </authorList>
    </citation>
    <scope>NUCLEOTIDE SEQUENCE</scope>
    <source>
        <tissue evidence="1">Skin</tissue>
    </source>
</reference>
<evidence type="ECO:0000313" key="1">
    <source>
        <dbReference type="EMBL" id="CEL00273.1"/>
    </source>
</evidence>